<accession>A0A5N5JF06</accession>
<sequence length="97" mass="11054">MDRSVSRHRSVDSDPSYPSSPKPKKFLSKLFKTTFHRLLNSGCLWSLLHQVMDVEERIDIAESSNGDELVEHEGDGMVVEPHDGMEFESEDAAKMFE</sequence>
<keyword evidence="3" id="KW-1185">Reference proteome</keyword>
<dbReference type="AlphaFoldDB" id="A0A5N5JF06"/>
<evidence type="ECO:0000256" key="1">
    <source>
        <dbReference type="SAM" id="MobiDB-lite"/>
    </source>
</evidence>
<dbReference type="EMBL" id="VDCV01000017">
    <property type="protein sequence ID" value="KAB5515873.1"/>
    <property type="molecule type" value="Genomic_DNA"/>
</dbReference>
<proteinExistence type="predicted"/>
<reference evidence="3" key="1">
    <citation type="journal article" date="2019" name="Gigascience">
        <title>De novo genome assembly of the endangered Acer yangbiense, a plant species with extremely small populations endemic to Yunnan Province, China.</title>
        <authorList>
            <person name="Yang J."/>
            <person name="Wariss H.M."/>
            <person name="Tao L."/>
            <person name="Zhang R."/>
            <person name="Yun Q."/>
            <person name="Hollingsworth P."/>
            <person name="Dao Z."/>
            <person name="Luo G."/>
            <person name="Guo H."/>
            <person name="Ma Y."/>
            <person name="Sun W."/>
        </authorList>
    </citation>
    <scope>NUCLEOTIDE SEQUENCE [LARGE SCALE GENOMIC DNA]</scope>
    <source>
        <strain evidence="3">cv. br00</strain>
    </source>
</reference>
<name>A0A5N5JF06_9ROSI</name>
<feature type="region of interest" description="Disordered" evidence="1">
    <location>
        <begin position="1"/>
        <end position="24"/>
    </location>
</feature>
<organism evidence="2 3">
    <name type="scientific">Salix brachista</name>
    <dbReference type="NCBI Taxonomy" id="2182728"/>
    <lineage>
        <taxon>Eukaryota</taxon>
        <taxon>Viridiplantae</taxon>
        <taxon>Streptophyta</taxon>
        <taxon>Embryophyta</taxon>
        <taxon>Tracheophyta</taxon>
        <taxon>Spermatophyta</taxon>
        <taxon>Magnoliopsida</taxon>
        <taxon>eudicotyledons</taxon>
        <taxon>Gunneridae</taxon>
        <taxon>Pentapetalae</taxon>
        <taxon>rosids</taxon>
        <taxon>fabids</taxon>
        <taxon>Malpighiales</taxon>
        <taxon>Salicaceae</taxon>
        <taxon>Saliceae</taxon>
        <taxon>Salix</taxon>
    </lineage>
</organism>
<comment type="caution">
    <text evidence="2">The sequence shown here is derived from an EMBL/GenBank/DDBJ whole genome shotgun (WGS) entry which is preliminary data.</text>
</comment>
<feature type="compositionally biased region" description="Basic and acidic residues" evidence="1">
    <location>
        <begin position="1"/>
        <end position="12"/>
    </location>
</feature>
<protein>
    <submittedName>
        <fullName evidence="2">Uncharacterized protein</fullName>
    </submittedName>
</protein>
<feature type="region of interest" description="Disordered" evidence="1">
    <location>
        <begin position="76"/>
        <end position="97"/>
    </location>
</feature>
<evidence type="ECO:0000313" key="2">
    <source>
        <dbReference type="EMBL" id="KAB5515873.1"/>
    </source>
</evidence>
<gene>
    <name evidence="2" type="ORF">DKX38_026521</name>
</gene>
<evidence type="ECO:0000313" key="3">
    <source>
        <dbReference type="Proteomes" id="UP000326939"/>
    </source>
</evidence>
<dbReference type="Proteomes" id="UP000326939">
    <property type="component" value="Chromosome 17"/>
</dbReference>